<gene>
    <name evidence="2" type="ORF">RUMOBE_00009</name>
</gene>
<protein>
    <recommendedName>
        <fullName evidence="4">EamA domain-containing protein</fullName>
    </recommendedName>
</protein>
<dbReference type="Proteomes" id="UP000006002">
    <property type="component" value="Unassembled WGS sequence"/>
</dbReference>
<keyword evidence="1" id="KW-1133">Transmembrane helix</keyword>
<proteinExistence type="predicted"/>
<evidence type="ECO:0000313" key="3">
    <source>
        <dbReference type="Proteomes" id="UP000006002"/>
    </source>
</evidence>
<reference evidence="2 3" key="2">
    <citation type="submission" date="2007-04" db="EMBL/GenBank/DDBJ databases">
        <title>Draft genome sequence of Ruminococcus obeum (ATCC 29174).</title>
        <authorList>
            <person name="Sudarsanam P."/>
            <person name="Ley R."/>
            <person name="Guruge J."/>
            <person name="Turnbaugh P.J."/>
            <person name="Mahowald M."/>
            <person name="Liep D."/>
            <person name="Gordon J."/>
        </authorList>
    </citation>
    <scope>NUCLEOTIDE SEQUENCE [LARGE SCALE GENOMIC DNA]</scope>
    <source>
        <strain evidence="2 3">ATCC 29174</strain>
    </source>
</reference>
<organism evidence="2 3">
    <name type="scientific">Blautia obeum ATCC 29174</name>
    <dbReference type="NCBI Taxonomy" id="411459"/>
    <lineage>
        <taxon>Bacteria</taxon>
        <taxon>Bacillati</taxon>
        <taxon>Bacillota</taxon>
        <taxon>Clostridia</taxon>
        <taxon>Lachnospirales</taxon>
        <taxon>Lachnospiraceae</taxon>
        <taxon>Blautia</taxon>
    </lineage>
</organism>
<sequence>MNIGGRIYMSGLKIKQEWMQKTVVVWFGALLCCLLWGSAFPCIKIGYRLFEVDAADTASQILFAGCRFTLAGILAAGIGSVMEGRFYVRREKQQKKLSG</sequence>
<dbReference type="eggNOG" id="COG0697">
    <property type="taxonomic scope" value="Bacteria"/>
</dbReference>
<evidence type="ECO:0008006" key="4">
    <source>
        <dbReference type="Google" id="ProtNLM"/>
    </source>
</evidence>
<evidence type="ECO:0000256" key="1">
    <source>
        <dbReference type="SAM" id="Phobius"/>
    </source>
</evidence>
<dbReference type="EMBL" id="AAVO02000001">
    <property type="protein sequence ID" value="EDM88886.1"/>
    <property type="molecule type" value="Genomic_DNA"/>
</dbReference>
<feature type="transmembrane region" description="Helical" evidence="1">
    <location>
        <begin position="57"/>
        <end position="82"/>
    </location>
</feature>
<keyword evidence="1" id="KW-0472">Membrane</keyword>
<evidence type="ECO:0000313" key="2">
    <source>
        <dbReference type="EMBL" id="EDM88886.1"/>
    </source>
</evidence>
<dbReference type="HOGENOM" id="CLU_2314732_0_0_9"/>
<keyword evidence="1" id="KW-0812">Transmembrane</keyword>
<reference evidence="2 3" key="1">
    <citation type="submission" date="2007-03" db="EMBL/GenBank/DDBJ databases">
        <authorList>
            <person name="Fulton L."/>
            <person name="Clifton S."/>
            <person name="Fulton B."/>
            <person name="Xu J."/>
            <person name="Minx P."/>
            <person name="Pepin K.H."/>
            <person name="Johnson M."/>
            <person name="Thiruvilangam P."/>
            <person name="Bhonagiri V."/>
            <person name="Nash W.E."/>
            <person name="Mardis E.R."/>
            <person name="Wilson R.K."/>
        </authorList>
    </citation>
    <scope>NUCLEOTIDE SEQUENCE [LARGE SCALE GENOMIC DNA]</scope>
    <source>
        <strain evidence="2 3">ATCC 29174</strain>
    </source>
</reference>
<comment type="caution">
    <text evidence="2">The sequence shown here is derived from an EMBL/GenBank/DDBJ whole genome shotgun (WGS) entry which is preliminary data.</text>
</comment>
<accession>A5ZLZ2</accession>
<name>A5ZLZ2_9FIRM</name>
<dbReference type="AlphaFoldDB" id="A5ZLZ2"/>